<organism evidence="1 2">
    <name type="scientific">Candidatus Magasanikbacteria bacterium CG10_big_fil_rev_8_21_14_0_10_40_10</name>
    <dbReference type="NCBI Taxonomy" id="1974648"/>
    <lineage>
        <taxon>Bacteria</taxon>
        <taxon>Candidatus Magasanikiibacteriota</taxon>
    </lineage>
</organism>
<sequence length="362" mass="42026">MKKGNNKGEWSEFYAFLKILEQRRLFAADKKLDIIDDKYFVFHKIIREEKDQDTKIYDLSQSDTRVFITDEGGRLLKEFDSRSLGEKTVRIFEKIKNEKLPSFSIPEAQKLMDELLCTKVKASNKRKADLVAIIFDRISKTSPMLGFSIKSMVGGASTLLNPGKTTNFIFEITNFNGKIADVNKIKTHAQIRDRVKYITEHGGKFNFIDVSNEQFSQNMKMIEIALPELIARMLLHFFSTGDRTLAELTNMLATNEEMMKKYGLSPSVYEYKIKNFLDAVALGMVPSKEWDGFSQAHGGYIVVKENGDVVCYHLYNRDEFRSYLYENTKFDAPSTTRYEYGKLYKENDKLFFKLNLQIRFLE</sequence>
<protein>
    <submittedName>
        <fullName evidence="1">HpaII family restriction endonuclease</fullName>
    </submittedName>
</protein>
<reference evidence="2" key="1">
    <citation type="submission" date="2017-09" db="EMBL/GenBank/DDBJ databases">
        <title>Depth-based differentiation of microbial function through sediment-hosted aquifers and enrichment of novel symbionts in the deep terrestrial subsurface.</title>
        <authorList>
            <person name="Probst A.J."/>
            <person name="Ladd B."/>
            <person name="Jarett J.K."/>
            <person name="Geller-Mcgrath D.E."/>
            <person name="Sieber C.M.K."/>
            <person name="Emerson J.B."/>
            <person name="Anantharaman K."/>
            <person name="Thomas B.C."/>
            <person name="Malmstrom R."/>
            <person name="Stieglmeier M."/>
            <person name="Klingl A."/>
            <person name="Woyke T."/>
            <person name="Ryan C.M."/>
            <person name="Banfield J.F."/>
        </authorList>
    </citation>
    <scope>NUCLEOTIDE SEQUENCE [LARGE SCALE GENOMIC DNA]</scope>
</reference>
<proteinExistence type="predicted"/>
<evidence type="ECO:0000313" key="1">
    <source>
        <dbReference type="EMBL" id="PIT87476.1"/>
    </source>
</evidence>
<dbReference type="EMBL" id="PFBX01000026">
    <property type="protein sequence ID" value="PIT87476.1"/>
    <property type="molecule type" value="Genomic_DNA"/>
</dbReference>
<accession>A0A2M6W3V3</accession>
<keyword evidence="1" id="KW-0540">Nuclease</keyword>
<comment type="caution">
    <text evidence="1">The sequence shown here is derived from an EMBL/GenBank/DDBJ whole genome shotgun (WGS) entry which is preliminary data.</text>
</comment>
<keyword evidence="1" id="KW-0255">Endonuclease</keyword>
<evidence type="ECO:0000313" key="2">
    <source>
        <dbReference type="Proteomes" id="UP000231183"/>
    </source>
</evidence>
<dbReference type="Pfam" id="PF09561">
    <property type="entry name" value="RE_HpaII"/>
    <property type="match status" value="1"/>
</dbReference>
<dbReference type="InterPro" id="IPR019062">
    <property type="entry name" value="Restrct_endonuc_II_HpaII"/>
</dbReference>
<name>A0A2M6W3V3_9BACT</name>
<dbReference type="Proteomes" id="UP000231183">
    <property type="component" value="Unassembled WGS sequence"/>
</dbReference>
<dbReference type="AlphaFoldDB" id="A0A2M6W3V3"/>
<gene>
    <name evidence="1" type="ORF">COU31_02815</name>
</gene>
<keyword evidence="1" id="KW-0378">Hydrolase</keyword>
<dbReference type="GO" id="GO:0004519">
    <property type="term" value="F:endonuclease activity"/>
    <property type="evidence" value="ECO:0007669"/>
    <property type="project" value="UniProtKB-KW"/>
</dbReference>